<evidence type="ECO:0000313" key="1">
    <source>
        <dbReference type="EMBL" id="RAK63741.1"/>
    </source>
</evidence>
<dbReference type="OrthoDB" id="7205228at2"/>
<dbReference type="GO" id="GO:0000160">
    <property type="term" value="P:phosphorelay signal transduction system"/>
    <property type="evidence" value="ECO:0007669"/>
    <property type="project" value="InterPro"/>
</dbReference>
<reference evidence="1 2" key="1">
    <citation type="submission" date="2018-05" db="EMBL/GenBank/DDBJ databases">
        <authorList>
            <person name="Lanie J.A."/>
            <person name="Ng W.-L."/>
            <person name="Kazmierczak K.M."/>
            <person name="Andrzejewski T.M."/>
            <person name="Davidsen T.M."/>
            <person name="Wayne K.J."/>
            <person name="Tettelin H."/>
            <person name="Glass J.I."/>
            <person name="Rusch D."/>
            <person name="Podicherti R."/>
            <person name="Tsui H.-C.T."/>
            <person name="Winkler M.E."/>
        </authorList>
    </citation>
    <scope>NUCLEOTIDE SEQUENCE [LARGE SCALE GENOMIC DNA]</scope>
    <source>
        <strain evidence="1 2">BUT-10</strain>
    </source>
</reference>
<gene>
    <name evidence="1" type="ORF">DJ019_15935</name>
</gene>
<protein>
    <recommendedName>
        <fullName evidence="3">Chemotaxis protein CheE</fullName>
    </recommendedName>
</protein>
<organism evidence="1 2">
    <name type="scientific">Phenylobacterium kunshanense</name>
    <dbReference type="NCBI Taxonomy" id="1445034"/>
    <lineage>
        <taxon>Bacteria</taxon>
        <taxon>Pseudomonadati</taxon>
        <taxon>Pseudomonadota</taxon>
        <taxon>Alphaproteobacteria</taxon>
        <taxon>Caulobacterales</taxon>
        <taxon>Caulobacteraceae</taxon>
        <taxon>Phenylobacterium</taxon>
    </lineage>
</organism>
<dbReference type="SUPFAM" id="SSF47226">
    <property type="entry name" value="Histidine-containing phosphotransfer domain, HPT domain"/>
    <property type="match status" value="1"/>
</dbReference>
<comment type="caution">
    <text evidence="1">The sequence shown here is derived from an EMBL/GenBank/DDBJ whole genome shotgun (WGS) entry which is preliminary data.</text>
</comment>
<dbReference type="Proteomes" id="UP000249524">
    <property type="component" value="Unassembled WGS sequence"/>
</dbReference>
<accession>A0A328BBA4</accession>
<evidence type="ECO:0000313" key="2">
    <source>
        <dbReference type="Proteomes" id="UP000249524"/>
    </source>
</evidence>
<name>A0A328BBA4_9CAUL</name>
<dbReference type="EMBL" id="QFYS01000007">
    <property type="protein sequence ID" value="RAK63741.1"/>
    <property type="molecule type" value="Genomic_DNA"/>
</dbReference>
<dbReference type="AlphaFoldDB" id="A0A328BBA4"/>
<sequence>MSAPRVFVVENTLAKMAREPGGRNAEAAVKAAELRIDGVKDVSLASLIEKAEQLGVLAAEARASGESEAFGPVYDLSNAIYGVAGAFGLKGLAEAAFSLCDLTDHFRSGEEANWPAIDVHVDGIRLLATLGEKATAAGADSVLDGLRKVRARVMPAN</sequence>
<keyword evidence="2" id="KW-1185">Reference proteome</keyword>
<evidence type="ECO:0008006" key="3">
    <source>
        <dbReference type="Google" id="ProtNLM"/>
    </source>
</evidence>
<dbReference type="InterPro" id="IPR036641">
    <property type="entry name" value="HPT_dom_sf"/>
</dbReference>
<proteinExistence type="predicted"/>
<dbReference type="RefSeq" id="WP_111277051.1">
    <property type="nucleotide sequence ID" value="NZ_QFYS01000007.1"/>
</dbReference>